<accession>A0A934KQU3</accession>
<dbReference type="PANTHER" id="PTHR47129:SF1">
    <property type="entry name" value="NMRA-LIKE DOMAIN-CONTAINING PROTEIN"/>
    <property type="match status" value="1"/>
</dbReference>
<dbReference type="PANTHER" id="PTHR47129">
    <property type="entry name" value="QUINONE OXIDOREDUCTASE 2"/>
    <property type="match status" value="1"/>
</dbReference>
<reference evidence="1 2" key="1">
    <citation type="submission" date="2020-10" db="EMBL/GenBank/DDBJ databases">
        <title>Ca. Dormibacterota MAGs.</title>
        <authorList>
            <person name="Montgomery K."/>
        </authorList>
    </citation>
    <scope>NUCLEOTIDE SEQUENCE [LARGE SCALE GENOMIC DNA]</scope>
    <source>
        <strain evidence="1">Mitchell_Peninsula_5</strain>
    </source>
</reference>
<protein>
    <submittedName>
        <fullName evidence="1">NmrA family NAD(P)-binding protein</fullName>
    </submittedName>
</protein>
<feature type="non-terminal residue" evidence="1">
    <location>
        <position position="76"/>
    </location>
</feature>
<dbReference type="InterPro" id="IPR052718">
    <property type="entry name" value="NmrA-type_oxidoreductase"/>
</dbReference>
<comment type="caution">
    <text evidence="1">The sequence shown here is derived from an EMBL/GenBank/DDBJ whole genome shotgun (WGS) entry which is preliminary data.</text>
</comment>
<dbReference type="Proteomes" id="UP000614410">
    <property type="component" value="Unassembled WGS sequence"/>
</dbReference>
<dbReference type="Gene3D" id="3.40.50.720">
    <property type="entry name" value="NAD(P)-binding Rossmann-like Domain"/>
    <property type="match status" value="1"/>
</dbReference>
<name>A0A934KQU3_9BACT</name>
<dbReference type="InterPro" id="IPR036291">
    <property type="entry name" value="NAD(P)-bd_dom_sf"/>
</dbReference>
<dbReference type="AlphaFoldDB" id="A0A934KQU3"/>
<evidence type="ECO:0000313" key="2">
    <source>
        <dbReference type="Proteomes" id="UP000614410"/>
    </source>
</evidence>
<sequence>MIIVAGATGALNGATVDHLLKRMPASEIVVAARDTAKAQRFSDLGVAVRRADYADPDSLAQIFHQGGWITIGGAER</sequence>
<gene>
    <name evidence="1" type="ORF">JF887_14350</name>
</gene>
<organism evidence="1 2">
    <name type="scientific">Candidatus Amunia macphersoniae</name>
    <dbReference type="NCBI Taxonomy" id="3127014"/>
    <lineage>
        <taxon>Bacteria</taxon>
        <taxon>Bacillati</taxon>
        <taxon>Candidatus Dormiibacterota</taxon>
        <taxon>Candidatus Dormibacteria</taxon>
        <taxon>Candidatus Aeolococcales</taxon>
        <taxon>Candidatus Aeolococcaceae</taxon>
        <taxon>Candidatus Amunia</taxon>
    </lineage>
</organism>
<evidence type="ECO:0000313" key="1">
    <source>
        <dbReference type="EMBL" id="MBJ7610585.1"/>
    </source>
</evidence>
<proteinExistence type="predicted"/>
<dbReference type="SUPFAM" id="SSF51735">
    <property type="entry name" value="NAD(P)-binding Rossmann-fold domains"/>
    <property type="match status" value="1"/>
</dbReference>
<dbReference type="EMBL" id="JAEKNN010000067">
    <property type="protein sequence ID" value="MBJ7610585.1"/>
    <property type="molecule type" value="Genomic_DNA"/>
</dbReference>